<keyword evidence="1" id="KW-0808">Transferase</keyword>
<dbReference type="PROSITE" id="PS50011">
    <property type="entry name" value="PROTEIN_KINASE_DOM"/>
    <property type="match status" value="1"/>
</dbReference>
<dbReference type="CDD" id="cd00143">
    <property type="entry name" value="PP2Cc"/>
    <property type="match status" value="1"/>
</dbReference>
<reference evidence="8 9" key="1">
    <citation type="submission" date="2016-10" db="EMBL/GenBank/DDBJ databases">
        <authorList>
            <person name="de Groot N.N."/>
        </authorList>
    </citation>
    <scope>NUCLEOTIDE SEQUENCE [LARGE SCALE GENOMIC DNA]</scope>
    <source>
        <strain evidence="8 9">CGMCC 1.7059</strain>
    </source>
</reference>
<evidence type="ECO:0000256" key="2">
    <source>
        <dbReference type="ARBA" id="ARBA00022741"/>
    </source>
</evidence>
<dbReference type="SUPFAM" id="SSF81606">
    <property type="entry name" value="PP2C-like"/>
    <property type="match status" value="1"/>
</dbReference>
<evidence type="ECO:0000259" key="7">
    <source>
        <dbReference type="PROSITE" id="PS51746"/>
    </source>
</evidence>
<evidence type="ECO:0000256" key="3">
    <source>
        <dbReference type="ARBA" id="ARBA00022777"/>
    </source>
</evidence>
<dbReference type="GO" id="GO:0004674">
    <property type="term" value="F:protein serine/threonine kinase activity"/>
    <property type="evidence" value="ECO:0007669"/>
    <property type="project" value="UniProtKB-KW"/>
</dbReference>
<gene>
    <name evidence="8" type="ORF">SAMN04487960_101379</name>
</gene>
<keyword evidence="4" id="KW-0067">ATP-binding</keyword>
<keyword evidence="5" id="KW-0812">Transmembrane</keyword>
<evidence type="ECO:0000259" key="6">
    <source>
        <dbReference type="PROSITE" id="PS50011"/>
    </source>
</evidence>
<name>A0A1H2R123_9GAMM</name>
<keyword evidence="3 8" id="KW-0418">Kinase</keyword>
<feature type="domain" description="Protein kinase" evidence="6">
    <location>
        <begin position="267"/>
        <end position="524"/>
    </location>
</feature>
<dbReference type="SMART" id="SM00332">
    <property type="entry name" value="PP2Cc"/>
    <property type="match status" value="1"/>
</dbReference>
<dbReference type="Proteomes" id="UP000199675">
    <property type="component" value="Unassembled WGS sequence"/>
</dbReference>
<dbReference type="SMART" id="SM00220">
    <property type="entry name" value="S_TKc"/>
    <property type="match status" value="1"/>
</dbReference>
<dbReference type="EMBL" id="FNNE01000001">
    <property type="protein sequence ID" value="SDW12888.1"/>
    <property type="molecule type" value="Genomic_DNA"/>
</dbReference>
<evidence type="ECO:0000256" key="1">
    <source>
        <dbReference type="ARBA" id="ARBA00022679"/>
    </source>
</evidence>
<dbReference type="SMART" id="SM00331">
    <property type="entry name" value="PP2C_SIG"/>
    <property type="match status" value="1"/>
</dbReference>
<dbReference type="PANTHER" id="PTHR43289">
    <property type="entry name" value="MITOGEN-ACTIVATED PROTEIN KINASE KINASE KINASE 20-RELATED"/>
    <property type="match status" value="1"/>
</dbReference>
<dbReference type="InterPro" id="IPR000719">
    <property type="entry name" value="Prot_kinase_dom"/>
</dbReference>
<dbReference type="Pfam" id="PF13672">
    <property type="entry name" value="PP2C_2"/>
    <property type="match status" value="1"/>
</dbReference>
<evidence type="ECO:0000313" key="8">
    <source>
        <dbReference type="EMBL" id="SDW12888.1"/>
    </source>
</evidence>
<keyword evidence="5" id="KW-0472">Membrane</keyword>
<dbReference type="Gene3D" id="1.10.510.10">
    <property type="entry name" value="Transferase(Phosphotransferase) domain 1"/>
    <property type="match status" value="1"/>
</dbReference>
<dbReference type="RefSeq" id="WP_091811237.1">
    <property type="nucleotide sequence ID" value="NZ_FNNE01000001.1"/>
</dbReference>
<proteinExistence type="predicted"/>
<dbReference type="Pfam" id="PF00069">
    <property type="entry name" value="Pkinase"/>
    <property type="match status" value="1"/>
</dbReference>
<accession>A0A1H2R123</accession>
<dbReference type="OrthoDB" id="9801841at2"/>
<evidence type="ECO:0000256" key="5">
    <source>
        <dbReference type="SAM" id="Phobius"/>
    </source>
</evidence>
<protein>
    <submittedName>
        <fullName evidence="8">Serine/threonine protein kinase</fullName>
    </submittedName>
</protein>
<dbReference type="Gene3D" id="3.30.200.20">
    <property type="entry name" value="Phosphorylase Kinase, domain 1"/>
    <property type="match status" value="1"/>
</dbReference>
<dbReference type="SUPFAM" id="SSF56112">
    <property type="entry name" value="Protein kinase-like (PK-like)"/>
    <property type="match status" value="1"/>
</dbReference>
<keyword evidence="2" id="KW-0547">Nucleotide-binding</keyword>
<dbReference type="CDD" id="cd14014">
    <property type="entry name" value="STKc_PknB_like"/>
    <property type="match status" value="1"/>
</dbReference>
<dbReference type="InterPro" id="IPR001932">
    <property type="entry name" value="PPM-type_phosphatase-like_dom"/>
</dbReference>
<organism evidence="8 9">
    <name type="scientific">Marinobacter mobilis</name>
    <dbReference type="NCBI Taxonomy" id="488533"/>
    <lineage>
        <taxon>Bacteria</taxon>
        <taxon>Pseudomonadati</taxon>
        <taxon>Pseudomonadota</taxon>
        <taxon>Gammaproteobacteria</taxon>
        <taxon>Pseudomonadales</taxon>
        <taxon>Marinobacteraceae</taxon>
        <taxon>Marinobacter</taxon>
    </lineage>
</organism>
<dbReference type="PROSITE" id="PS51746">
    <property type="entry name" value="PPM_2"/>
    <property type="match status" value="1"/>
</dbReference>
<dbReference type="PANTHER" id="PTHR43289:SF6">
    <property type="entry name" value="SERINE_THREONINE-PROTEIN KINASE NEKL-3"/>
    <property type="match status" value="1"/>
</dbReference>
<dbReference type="Gene3D" id="3.60.40.10">
    <property type="entry name" value="PPM-type phosphatase domain"/>
    <property type="match status" value="1"/>
</dbReference>
<feature type="transmembrane region" description="Helical" evidence="5">
    <location>
        <begin position="547"/>
        <end position="567"/>
    </location>
</feature>
<evidence type="ECO:0000313" key="9">
    <source>
        <dbReference type="Proteomes" id="UP000199675"/>
    </source>
</evidence>
<dbReference type="GO" id="GO:0005524">
    <property type="term" value="F:ATP binding"/>
    <property type="evidence" value="ECO:0007669"/>
    <property type="project" value="UniProtKB-KW"/>
</dbReference>
<keyword evidence="9" id="KW-1185">Reference proteome</keyword>
<dbReference type="STRING" id="488533.SAMN04487960_101379"/>
<dbReference type="PROSITE" id="PS00108">
    <property type="entry name" value="PROTEIN_KINASE_ST"/>
    <property type="match status" value="1"/>
</dbReference>
<evidence type="ECO:0000256" key="4">
    <source>
        <dbReference type="ARBA" id="ARBA00022840"/>
    </source>
</evidence>
<keyword evidence="5" id="KW-1133">Transmembrane helix</keyword>
<feature type="domain" description="PPM-type phosphatase" evidence="7">
    <location>
        <begin position="8"/>
        <end position="234"/>
    </location>
</feature>
<dbReference type="AlphaFoldDB" id="A0A1H2R123"/>
<dbReference type="InterPro" id="IPR011009">
    <property type="entry name" value="Kinase-like_dom_sf"/>
</dbReference>
<keyword evidence="8" id="KW-0723">Serine/threonine-protein kinase</keyword>
<dbReference type="InterPro" id="IPR008271">
    <property type="entry name" value="Ser/Thr_kinase_AS"/>
</dbReference>
<sequence length="570" mass="63140">MSRTLLLRLGQHSIAGRKPENQDSLGACYPEGEALALKGVSAVLADGVSASHDGREAAEACVKGFLLDYYSTPDTWSVETAASKVLGALNRWLHGRSHNSHGDGRGLVCTFSGVVIKNNRAYIFHVGDSRVYLLRDGELECLTRDHHISVGPGKQALARAMGVELNVEIDVCRVRLQDGDRLVLTSDGTHSFLSPANLSECAITDDPEMAAELLVTTAYENGSDDNLSAQVIAIDHLPAEDLESHYERLSALPFPPPLEPGLILDGYRIVREIHASTRSQVYKAAPIDGSKAVILKTPSPNYSDDPGYIDRFMTEAWVARRVNNAHVVKAIDPPSNRQCLYCLTEFVNGPTLRAWMNDHPQPRPAQVRDIVRQIASGLRALHRLEMIHQDLKPENIVIDQDGTVKIIDLGSVRIRGIEEIDVPWDRDRYAGTASYAAPECLEGDLSTPASDRYALGVIAYEMLTGQLPYAREPLPSARKRLRYRSARDVNPDLPKWLDACLQKAVALTPKDRYQALSEFLHDLEHPNPKLLPSGQEPLVERIPADRWRFLALLSLMFNGLLLVWLFLGSH</sequence>
<dbReference type="InterPro" id="IPR036457">
    <property type="entry name" value="PPM-type-like_dom_sf"/>
</dbReference>